<dbReference type="PANTHER" id="PTHR38471">
    <property type="entry name" value="FOUR HELIX BUNDLE PROTEIN"/>
    <property type="match status" value="1"/>
</dbReference>
<dbReference type="NCBIfam" id="TIGR02436">
    <property type="entry name" value="four helix bundle protein"/>
    <property type="match status" value="1"/>
</dbReference>
<evidence type="ECO:0008006" key="2">
    <source>
        <dbReference type="Google" id="ProtNLM"/>
    </source>
</evidence>
<dbReference type="SUPFAM" id="SSF158446">
    <property type="entry name" value="IVS-encoded protein-like"/>
    <property type="match status" value="1"/>
</dbReference>
<dbReference type="PANTHER" id="PTHR38471:SF2">
    <property type="entry name" value="FOUR HELIX BUNDLE PROTEIN"/>
    <property type="match status" value="1"/>
</dbReference>
<gene>
    <name evidence="1" type="ORF">LCGC14_0581020</name>
</gene>
<dbReference type="Gene3D" id="1.20.1440.60">
    <property type="entry name" value="23S rRNA-intervening sequence"/>
    <property type="match status" value="1"/>
</dbReference>
<organism evidence="1">
    <name type="scientific">marine sediment metagenome</name>
    <dbReference type="NCBI Taxonomy" id="412755"/>
    <lineage>
        <taxon>unclassified sequences</taxon>
        <taxon>metagenomes</taxon>
        <taxon>ecological metagenomes</taxon>
    </lineage>
</organism>
<name>A0A0F9U2K4_9ZZZZ</name>
<accession>A0A0F9U2K4</accession>
<dbReference type="CDD" id="cd16377">
    <property type="entry name" value="23S_rRNA_IVP_like"/>
    <property type="match status" value="1"/>
</dbReference>
<dbReference type="InterPro" id="IPR036583">
    <property type="entry name" value="23S_rRNA_IVS_sf"/>
</dbReference>
<dbReference type="EMBL" id="LAZR01000879">
    <property type="protein sequence ID" value="KKN55571.1"/>
    <property type="molecule type" value="Genomic_DNA"/>
</dbReference>
<proteinExistence type="predicted"/>
<protein>
    <recommendedName>
        <fullName evidence="2">Four helix bundle protein</fullName>
    </recommendedName>
</protein>
<dbReference type="AlphaFoldDB" id="A0A0F9U2K4"/>
<sequence length="131" mass="15010">MVGLGDYGKSAFGFEDLDVYQGACGFRRQVYDLAHSLPGREKYALAQQMTRAAISLTNNMAEGYGRYNWQETTQFFRHSRGSLMEIIDDLNLCLEQGYMTDDAWQDLRRAAESLVRQINGYIRYLQSKKSG</sequence>
<dbReference type="InterPro" id="IPR012657">
    <property type="entry name" value="23S_rRNA-intervening_sequence"/>
</dbReference>
<dbReference type="Pfam" id="PF05635">
    <property type="entry name" value="23S_rRNA_IVP"/>
    <property type="match status" value="1"/>
</dbReference>
<comment type="caution">
    <text evidence="1">The sequence shown here is derived from an EMBL/GenBank/DDBJ whole genome shotgun (WGS) entry which is preliminary data.</text>
</comment>
<evidence type="ECO:0000313" key="1">
    <source>
        <dbReference type="EMBL" id="KKN55571.1"/>
    </source>
</evidence>
<reference evidence="1" key="1">
    <citation type="journal article" date="2015" name="Nature">
        <title>Complex archaea that bridge the gap between prokaryotes and eukaryotes.</title>
        <authorList>
            <person name="Spang A."/>
            <person name="Saw J.H."/>
            <person name="Jorgensen S.L."/>
            <person name="Zaremba-Niedzwiedzka K."/>
            <person name="Martijn J."/>
            <person name="Lind A.E."/>
            <person name="van Eijk R."/>
            <person name="Schleper C."/>
            <person name="Guy L."/>
            <person name="Ettema T.J."/>
        </authorList>
    </citation>
    <scope>NUCLEOTIDE SEQUENCE</scope>
</reference>